<protein>
    <recommendedName>
        <fullName evidence="3">DUF1841 domain-containing protein</fullName>
    </recommendedName>
</protein>
<dbReference type="Proteomes" id="UP000445000">
    <property type="component" value="Unassembled WGS sequence"/>
</dbReference>
<keyword evidence="2" id="KW-1185">Reference proteome</keyword>
<reference evidence="2" key="1">
    <citation type="submission" date="2020-01" db="EMBL/GenBank/DDBJ databases">
        <title>'Steroidobacter agaridevorans' sp. nov., agar-degrading bacteria isolated from rhizosphere soils.</title>
        <authorList>
            <person name="Ikenaga M."/>
            <person name="Kataoka M."/>
            <person name="Murouchi A."/>
            <person name="Katsuragi S."/>
            <person name="Sakai M."/>
        </authorList>
    </citation>
    <scope>NUCLEOTIDE SEQUENCE [LARGE SCALE GENOMIC DNA]</scope>
    <source>
        <strain evidence="2">YU21-B</strain>
    </source>
</reference>
<dbReference type="AlphaFoldDB" id="A0A829YMH0"/>
<name>A0A829YMH0_9GAMM</name>
<sequence>MPIFDTQSREQLRQMYIEAWRKHREGVPMQPLEAQIADVVALHPEYQAALERPDTVLDRDYSPESGQSNPFLHMGLHLAVRDQIGTDRPPGIRAAFEALAARMSSPHDAEHQIIERLAEALWEAQRAGRPPDEQAYLRRIRELAGLRIK</sequence>
<evidence type="ECO:0000313" key="2">
    <source>
        <dbReference type="Proteomes" id="UP000445000"/>
    </source>
</evidence>
<accession>A0A829YMH0</accession>
<proteinExistence type="predicted"/>
<dbReference type="RefSeq" id="WP_161816149.1">
    <property type="nucleotide sequence ID" value="NZ_BLJN01000009.1"/>
</dbReference>
<evidence type="ECO:0000313" key="1">
    <source>
        <dbReference type="EMBL" id="GFE84557.1"/>
    </source>
</evidence>
<dbReference type="Pfam" id="PF08897">
    <property type="entry name" value="DUF1841"/>
    <property type="match status" value="1"/>
</dbReference>
<evidence type="ECO:0008006" key="3">
    <source>
        <dbReference type="Google" id="ProtNLM"/>
    </source>
</evidence>
<dbReference type="EMBL" id="BLJN01000009">
    <property type="protein sequence ID" value="GFE84557.1"/>
    <property type="molecule type" value="Genomic_DNA"/>
</dbReference>
<organism evidence="1 2">
    <name type="scientific">Steroidobacter agaridevorans</name>
    <dbReference type="NCBI Taxonomy" id="2695856"/>
    <lineage>
        <taxon>Bacteria</taxon>
        <taxon>Pseudomonadati</taxon>
        <taxon>Pseudomonadota</taxon>
        <taxon>Gammaproteobacteria</taxon>
        <taxon>Steroidobacterales</taxon>
        <taxon>Steroidobacteraceae</taxon>
        <taxon>Steroidobacter</taxon>
    </lineage>
</organism>
<dbReference type="InterPro" id="IPR014993">
    <property type="entry name" value="DUF1841"/>
</dbReference>
<comment type="caution">
    <text evidence="1">The sequence shown here is derived from an EMBL/GenBank/DDBJ whole genome shotgun (WGS) entry which is preliminary data.</text>
</comment>
<gene>
    <name evidence="1" type="ORF">GCM10011487_65570</name>
</gene>